<keyword evidence="7" id="KW-1185">Reference proteome</keyword>
<evidence type="ECO:0000256" key="2">
    <source>
        <dbReference type="ARBA" id="ARBA00022692"/>
    </source>
</evidence>
<comment type="caution">
    <text evidence="6">The sequence shown here is derived from an EMBL/GenBank/DDBJ whole genome shotgun (WGS) entry which is preliminary data.</text>
</comment>
<keyword evidence="2 5" id="KW-0812">Transmembrane</keyword>
<feature type="transmembrane region" description="Helical" evidence="5">
    <location>
        <begin position="44"/>
        <end position="66"/>
    </location>
</feature>
<dbReference type="HAMAP" id="MF_00010">
    <property type="entry name" value="UPF0060"/>
    <property type="match status" value="1"/>
</dbReference>
<feature type="transmembrane region" description="Helical" evidence="5">
    <location>
        <begin position="72"/>
        <end position="90"/>
    </location>
</feature>
<keyword evidence="1 5" id="KW-1003">Cell membrane</keyword>
<proteinExistence type="inferred from homology"/>
<gene>
    <name evidence="6" type="ORF">HAP95_08635</name>
</gene>
<evidence type="ECO:0000256" key="1">
    <source>
        <dbReference type="ARBA" id="ARBA00022475"/>
    </source>
</evidence>
<protein>
    <submittedName>
        <fullName evidence="6">YnfA family protein</fullName>
    </submittedName>
</protein>
<sequence length="119" mass="13127">MTNISALNFLLSFLKTFILFVFTAIAEIVGCYLPWLVFKQGKPFLLLIPSAFSLGIFVWLLMLHPTSAGRTYAAYGGVYIAVAIVWLRVVEGIRPNLSDTIGSFVALMGMAIIMYGSRV</sequence>
<name>A0ABS5ZYN7_9PROT</name>
<evidence type="ECO:0000313" key="7">
    <source>
        <dbReference type="Proteomes" id="UP000755654"/>
    </source>
</evidence>
<comment type="similarity">
    <text evidence="5">Belongs to the UPF0060 family.</text>
</comment>
<dbReference type="EMBL" id="JAAOMP010000096">
    <property type="protein sequence ID" value="MBU2760213.1"/>
    <property type="molecule type" value="Genomic_DNA"/>
</dbReference>
<reference evidence="6 7" key="1">
    <citation type="journal article" date="2021" name="ISME J.">
        <title>Genomic evolution of the class Acidithiobacillia: deep-branching Proteobacteria living in extreme acidic conditions.</title>
        <authorList>
            <person name="Moya-Beltran A."/>
            <person name="Beard S."/>
            <person name="Rojas-Villalobos C."/>
            <person name="Issotta F."/>
            <person name="Gallardo Y."/>
            <person name="Ulloa R."/>
            <person name="Giaveno A."/>
            <person name="Degli Esposti M."/>
            <person name="Johnson D.B."/>
            <person name="Quatrini R."/>
        </authorList>
    </citation>
    <scope>NUCLEOTIDE SEQUENCE [LARGE SCALE GENOMIC DNA]</scope>
    <source>
        <strain evidence="6 7">RW2</strain>
    </source>
</reference>
<evidence type="ECO:0000256" key="4">
    <source>
        <dbReference type="ARBA" id="ARBA00023136"/>
    </source>
</evidence>
<comment type="subcellular location">
    <subcellularLocation>
        <location evidence="5">Cell membrane</location>
        <topology evidence="5">Multi-pass membrane protein</topology>
    </subcellularLocation>
</comment>
<dbReference type="InterPro" id="IPR003844">
    <property type="entry name" value="UPF0060"/>
</dbReference>
<keyword evidence="4 5" id="KW-0472">Membrane</keyword>
<dbReference type="NCBIfam" id="NF002586">
    <property type="entry name" value="PRK02237.1"/>
    <property type="match status" value="1"/>
</dbReference>
<organism evidence="6 7">
    <name type="scientific">Acidithiobacillus sulfurivorans</name>
    <dbReference type="NCBI Taxonomy" id="1958756"/>
    <lineage>
        <taxon>Bacteria</taxon>
        <taxon>Pseudomonadati</taxon>
        <taxon>Pseudomonadota</taxon>
        <taxon>Acidithiobacillia</taxon>
        <taxon>Acidithiobacillales</taxon>
        <taxon>Acidithiobacillaceae</taxon>
        <taxon>Acidithiobacillus</taxon>
    </lineage>
</organism>
<dbReference type="RefSeq" id="WP_215883848.1">
    <property type="nucleotide sequence ID" value="NZ_JAAOMP010000096.1"/>
</dbReference>
<feature type="transmembrane region" description="Helical" evidence="5">
    <location>
        <begin position="17"/>
        <end position="37"/>
    </location>
</feature>
<evidence type="ECO:0000256" key="5">
    <source>
        <dbReference type="HAMAP-Rule" id="MF_00010"/>
    </source>
</evidence>
<accession>A0ABS5ZYN7</accession>
<keyword evidence="3 5" id="KW-1133">Transmembrane helix</keyword>
<dbReference type="SUPFAM" id="SSF103481">
    <property type="entry name" value="Multidrug resistance efflux transporter EmrE"/>
    <property type="match status" value="1"/>
</dbReference>
<evidence type="ECO:0000256" key="3">
    <source>
        <dbReference type="ARBA" id="ARBA00022989"/>
    </source>
</evidence>
<dbReference type="PANTHER" id="PTHR36116">
    <property type="entry name" value="UPF0060 MEMBRANE PROTEIN YNFA"/>
    <property type="match status" value="1"/>
</dbReference>
<dbReference type="Proteomes" id="UP000755654">
    <property type="component" value="Unassembled WGS sequence"/>
</dbReference>
<dbReference type="Pfam" id="PF02694">
    <property type="entry name" value="UPF0060"/>
    <property type="match status" value="1"/>
</dbReference>
<dbReference type="PANTHER" id="PTHR36116:SF1">
    <property type="entry name" value="UPF0060 MEMBRANE PROTEIN YNFA"/>
    <property type="match status" value="1"/>
</dbReference>
<dbReference type="InterPro" id="IPR037185">
    <property type="entry name" value="EmrE-like"/>
</dbReference>
<feature type="transmembrane region" description="Helical" evidence="5">
    <location>
        <begin position="97"/>
        <end position="116"/>
    </location>
</feature>
<evidence type="ECO:0000313" key="6">
    <source>
        <dbReference type="EMBL" id="MBU2760213.1"/>
    </source>
</evidence>